<evidence type="ECO:0000256" key="1">
    <source>
        <dbReference type="SAM" id="MobiDB-lite"/>
    </source>
</evidence>
<dbReference type="EMBL" id="JANPWB010000014">
    <property type="protein sequence ID" value="KAJ1101083.1"/>
    <property type="molecule type" value="Genomic_DNA"/>
</dbReference>
<proteinExistence type="predicted"/>
<keyword evidence="3" id="KW-1185">Reference proteome</keyword>
<organism evidence="2 3">
    <name type="scientific">Pleurodeles waltl</name>
    <name type="common">Iberian ribbed newt</name>
    <dbReference type="NCBI Taxonomy" id="8319"/>
    <lineage>
        <taxon>Eukaryota</taxon>
        <taxon>Metazoa</taxon>
        <taxon>Chordata</taxon>
        <taxon>Craniata</taxon>
        <taxon>Vertebrata</taxon>
        <taxon>Euteleostomi</taxon>
        <taxon>Amphibia</taxon>
        <taxon>Batrachia</taxon>
        <taxon>Caudata</taxon>
        <taxon>Salamandroidea</taxon>
        <taxon>Salamandridae</taxon>
        <taxon>Pleurodelinae</taxon>
        <taxon>Pleurodeles</taxon>
    </lineage>
</organism>
<reference evidence="2" key="1">
    <citation type="journal article" date="2022" name="bioRxiv">
        <title>Sequencing and chromosome-scale assembly of the giantPleurodeles waltlgenome.</title>
        <authorList>
            <person name="Brown T."/>
            <person name="Elewa A."/>
            <person name="Iarovenko S."/>
            <person name="Subramanian E."/>
            <person name="Araus A.J."/>
            <person name="Petzold A."/>
            <person name="Susuki M."/>
            <person name="Suzuki K.-i.T."/>
            <person name="Hayashi T."/>
            <person name="Toyoda A."/>
            <person name="Oliveira C."/>
            <person name="Osipova E."/>
            <person name="Leigh N.D."/>
            <person name="Simon A."/>
            <person name="Yun M.H."/>
        </authorList>
    </citation>
    <scope>NUCLEOTIDE SEQUENCE</scope>
    <source>
        <strain evidence="2">20211129_DDA</strain>
        <tissue evidence="2">Liver</tissue>
    </source>
</reference>
<gene>
    <name evidence="2" type="ORF">NDU88_006157</name>
</gene>
<dbReference type="AlphaFoldDB" id="A0AAV7MJ05"/>
<protein>
    <submittedName>
        <fullName evidence="2">Uncharacterized protein</fullName>
    </submittedName>
</protein>
<sequence length="105" mass="11303">MTLCASCGDRIGAGSKELLGCRVGSQPPSVERGAGPQQRSGGAEKAQIDLQALKVSLIGNDRQVMLRELRSVPNHLATYAQEDWGWLSGALSQEQRPRVSYHPSS</sequence>
<accession>A0AAV7MJ05</accession>
<dbReference type="Proteomes" id="UP001066276">
    <property type="component" value="Chromosome 10"/>
</dbReference>
<name>A0AAV7MJ05_PLEWA</name>
<evidence type="ECO:0000313" key="2">
    <source>
        <dbReference type="EMBL" id="KAJ1101083.1"/>
    </source>
</evidence>
<comment type="caution">
    <text evidence="2">The sequence shown here is derived from an EMBL/GenBank/DDBJ whole genome shotgun (WGS) entry which is preliminary data.</text>
</comment>
<feature type="region of interest" description="Disordered" evidence="1">
    <location>
        <begin position="24"/>
        <end position="44"/>
    </location>
</feature>
<evidence type="ECO:0000313" key="3">
    <source>
        <dbReference type="Proteomes" id="UP001066276"/>
    </source>
</evidence>